<protein>
    <recommendedName>
        <fullName evidence="1">1-alkyl-2-acetylglycerophosphocholine esterase</fullName>
        <ecNumber evidence="1">3.1.1.47</ecNumber>
    </recommendedName>
</protein>
<dbReference type="GeneID" id="28896248"/>
<dbReference type="InParanoid" id="A0A165GE56"/>
<dbReference type="OrthoDB" id="2363873at2759"/>
<dbReference type="Proteomes" id="UP000076632">
    <property type="component" value="Unassembled WGS sequence"/>
</dbReference>
<dbReference type="STRING" id="1328760.A0A165GE56"/>
<dbReference type="Pfam" id="PF03403">
    <property type="entry name" value="PAF-AH_p_II"/>
    <property type="match status" value="1"/>
</dbReference>
<proteinExistence type="predicted"/>
<accession>A0A165GE56</accession>
<keyword evidence="2" id="KW-0378">Hydrolase</keyword>
<evidence type="ECO:0000313" key="6">
    <source>
        <dbReference type="EMBL" id="KZF22083.1"/>
    </source>
</evidence>
<dbReference type="PANTHER" id="PTHR10272:SF0">
    <property type="entry name" value="PLATELET-ACTIVATING FACTOR ACETYLHYDROLASE"/>
    <property type="match status" value="1"/>
</dbReference>
<feature type="compositionally biased region" description="Basic and acidic residues" evidence="5">
    <location>
        <begin position="258"/>
        <end position="267"/>
    </location>
</feature>
<dbReference type="EC" id="3.1.1.47" evidence="1"/>
<evidence type="ECO:0000313" key="7">
    <source>
        <dbReference type="Proteomes" id="UP000076632"/>
    </source>
</evidence>
<evidence type="ECO:0000256" key="3">
    <source>
        <dbReference type="ARBA" id="ARBA00022963"/>
    </source>
</evidence>
<evidence type="ECO:0000256" key="1">
    <source>
        <dbReference type="ARBA" id="ARBA00013201"/>
    </source>
</evidence>
<keyword evidence="4" id="KW-0443">Lipid metabolism</keyword>
<dbReference type="GO" id="GO:0003847">
    <property type="term" value="F:1-alkyl-2-acetylglycerophosphocholine esterase activity"/>
    <property type="evidence" value="ECO:0007669"/>
    <property type="project" value="UniProtKB-EC"/>
</dbReference>
<gene>
    <name evidence="6" type="ORF">L228DRAFT_239099</name>
</gene>
<evidence type="ECO:0000256" key="5">
    <source>
        <dbReference type="SAM" id="MobiDB-lite"/>
    </source>
</evidence>
<evidence type="ECO:0000256" key="2">
    <source>
        <dbReference type="ARBA" id="ARBA00022801"/>
    </source>
</evidence>
<feature type="region of interest" description="Disordered" evidence="5">
    <location>
        <begin position="552"/>
        <end position="631"/>
    </location>
</feature>
<feature type="region of interest" description="Disordered" evidence="5">
    <location>
        <begin position="232"/>
        <end position="267"/>
    </location>
</feature>
<evidence type="ECO:0000256" key="4">
    <source>
        <dbReference type="ARBA" id="ARBA00023098"/>
    </source>
</evidence>
<feature type="compositionally biased region" description="Basic and acidic residues" evidence="5">
    <location>
        <begin position="587"/>
        <end position="596"/>
    </location>
</feature>
<feature type="compositionally biased region" description="Polar residues" evidence="5">
    <location>
        <begin position="619"/>
        <end position="631"/>
    </location>
</feature>
<dbReference type="PANTHER" id="PTHR10272">
    <property type="entry name" value="PLATELET-ACTIVATING FACTOR ACETYLHYDROLASE"/>
    <property type="match status" value="1"/>
</dbReference>
<name>A0A165GE56_XYLHT</name>
<dbReference type="OMA" id="EAFMHWK"/>
<organism evidence="6 7">
    <name type="scientific">Xylona heveae (strain CBS 132557 / TC161)</name>
    <dbReference type="NCBI Taxonomy" id="1328760"/>
    <lineage>
        <taxon>Eukaryota</taxon>
        <taxon>Fungi</taxon>
        <taxon>Dikarya</taxon>
        <taxon>Ascomycota</taxon>
        <taxon>Pezizomycotina</taxon>
        <taxon>Xylonomycetes</taxon>
        <taxon>Xylonales</taxon>
        <taxon>Xylonaceae</taxon>
        <taxon>Xylona</taxon>
    </lineage>
</organism>
<dbReference type="GO" id="GO:0016042">
    <property type="term" value="P:lipid catabolic process"/>
    <property type="evidence" value="ECO:0007669"/>
    <property type="project" value="UniProtKB-KW"/>
</dbReference>
<keyword evidence="7" id="KW-1185">Reference proteome</keyword>
<reference evidence="6 7" key="1">
    <citation type="journal article" date="2016" name="Fungal Biol.">
        <title>The genome of Xylona heveae provides a window into fungal endophytism.</title>
        <authorList>
            <person name="Gazis R."/>
            <person name="Kuo A."/>
            <person name="Riley R."/>
            <person name="LaButti K."/>
            <person name="Lipzen A."/>
            <person name="Lin J."/>
            <person name="Amirebrahimi M."/>
            <person name="Hesse C.N."/>
            <person name="Spatafora J.W."/>
            <person name="Henrissat B."/>
            <person name="Hainaut M."/>
            <person name="Grigoriev I.V."/>
            <person name="Hibbett D.S."/>
        </authorList>
    </citation>
    <scope>NUCLEOTIDE SEQUENCE [LARGE SCALE GENOMIC DNA]</scope>
    <source>
        <strain evidence="6 7">TC161</strain>
    </source>
</reference>
<dbReference type="AlphaFoldDB" id="A0A165GE56"/>
<dbReference type="InterPro" id="IPR029058">
    <property type="entry name" value="AB_hydrolase_fold"/>
</dbReference>
<dbReference type="Gene3D" id="3.40.50.1820">
    <property type="entry name" value="alpha/beta hydrolase"/>
    <property type="match status" value="1"/>
</dbReference>
<feature type="region of interest" description="Disordered" evidence="5">
    <location>
        <begin position="11"/>
        <end position="40"/>
    </location>
</feature>
<keyword evidence="3" id="KW-0442">Lipid degradation</keyword>
<dbReference type="EMBL" id="KV407459">
    <property type="protein sequence ID" value="KZF22083.1"/>
    <property type="molecule type" value="Genomic_DNA"/>
</dbReference>
<dbReference type="RefSeq" id="XP_018187638.1">
    <property type="nucleotide sequence ID" value="XM_018331111.1"/>
</dbReference>
<sequence>MSFFSWFSEYASSHGRPNDVPYSKKPKSRPPRDLRDRVPFYGKLPRTSGPYSVGTMDMEIPVEKPRSVSHITRNNHHLLELETVLLTIYYPSEFGSGTGPDPAGYKNWSRALWLQRPRRKSAKGYARFAGLPRWPTTLWFLSTAWFTKLVAFRNAPLAAHWPPDLNVRAVGAEVKNLEGEPPPGEEGKPPRLPLLIFSHGLGGTRTNYSSLCSEFASYGFVVCAIEHRDGSGPRSFVNHPPNTEASREAMESNGNVDHPPEEKERDYDNVDYIFPKDNPNDTDPTGKGEVDHELRAAQIEMRLAEIEEAYRVMCLICNGQGQLVAQKNLRRANRIDASSRGLDGVDWASWTGRFHVDKVTMVGHSFGAATTVEVLRHPDRFDFVSQGIIYDIWGVVLKPSNAEHRICAPLLGINSEAFMYWPENFKSVLSIFKEAKSENPLCWLLTVRGSVHHAQSDFAVLYPRLSSLFLKMTINPLRALDLTVNASLEFLSYTTPSRMSFVQGAIDNEHLLEAEAVTELPDEHKPDPKWTAKRLKIPHEFSARVTPDLQRKVKRSSIIGPPIDAQTSSSRSDSDEVWMHVAPTEEDMARLGRGDADVSTSKRNKDHGVSDSAWEESDNPNTRQGQSTQAI</sequence>
<dbReference type="SUPFAM" id="SSF53474">
    <property type="entry name" value="alpha/beta-Hydrolases"/>
    <property type="match status" value="1"/>
</dbReference>